<sequence length="245" mass="26240">MFTVESRDAVRQQLLDRAAADPAVVGAAVTGSHVVGAGDRWSDIDLALAVDGPLDATIRAWTDAIYRDHDAVHHWDLPSGSAVYRVFLLSTGLEVDLAFTPTADFGPRGPRWQTVFGTEGRPAPFPATDPGHVTGLAWHHALHAWTSIQRGRRWQAEQWIAAVRGHVLTLASLRLGHPASNARGAHLLPDDVTAPLEATLVRSLDGADLHRALTAAVDALVAEVARADPALADRLRPVLAAVQMS</sequence>
<dbReference type="Gene3D" id="3.30.460.10">
    <property type="entry name" value="Beta Polymerase, domain 2"/>
    <property type="match status" value="1"/>
</dbReference>
<protein>
    <recommendedName>
        <fullName evidence="3">Nucleotidyltransferase domain-containing protein</fullName>
    </recommendedName>
</protein>
<reference evidence="1" key="1">
    <citation type="submission" date="2021-01" db="EMBL/GenBank/DDBJ databases">
        <title>Whole genome shotgun sequence of Virgisporangium ochraceum NBRC 16418.</title>
        <authorList>
            <person name="Komaki H."/>
            <person name="Tamura T."/>
        </authorList>
    </citation>
    <scope>NUCLEOTIDE SEQUENCE</scope>
    <source>
        <strain evidence="1">NBRC 16418</strain>
    </source>
</reference>
<accession>A0A8J4A591</accession>
<dbReference type="SUPFAM" id="SSF81301">
    <property type="entry name" value="Nucleotidyltransferase"/>
    <property type="match status" value="1"/>
</dbReference>
<organism evidence="1 2">
    <name type="scientific">Virgisporangium ochraceum</name>
    <dbReference type="NCBI Taxonomy" id="65505"/>
    <lineage>
        <taxon>Bacteria</taxon>
        <taxon>Bacillati</taxon>
        <taxon>Actinomycetota</taxon>
        <taxon>Actinomycetes</taxon>
        <taxon>Micromonosporales</taxon>
        <taxon>Micromonosporaceae</taxon>
        <taxon>Virgisporangium</taxon>
    </lineage>
</organism>
<evidence type="ECO:0000313" key="2">
    <source>
        <dbReference type="Proteomes" id="UP000635606"/>
    </source>
</evidence>
<name>A0A8J4A591_9ACTN</name>
<evidence type="ECO:0008006" key="3">
    <source>
        <dbReference type="Google" id="ProtNLM"/>
    </source>
</evidence>
<dbReference type="AlphaFoldDB" id="A0A8J4A591"/>
<dbReference type="InterPro" id="IPR043519">
    <property type="entry name" value="NT_sf"/>
</dbReference>
<dbReference type="RefSeq" id="WP_203933445.1">
    <property type="nucleotide sequence ID" value="NZ_BOPH01000120.1"/>
</dbReference>
<gene>
    <name evidence="1" type="ORF">Voc01_085420</name>
</gene>
<dbReference type="EMBL" id="BOPH01000120">
    <property type="protein sequence ID" value="GIJ73625.1"/>
    <property type="molecule type" value="Genomic_DNA"/>
</dbReference>
<dbReference type="Proteomes" id="UP000635606">
    <property type="component" value="Unassembled WGS sequence"/>
</dbReference>
<comment type="caution">
    <text evidence="1">The sequence shown here is derived from an EMBL/GenBank/DDBJ whole genome shotgun (WGS) entry which is preliminary data.</text>
</comment>
<evidence type="ECO:0000313" key="1">
    <source>
        <dbReference type="EMBL" id="GIJ73625.1"/>
    </source>
</evidence>
<keyword evidence="2" id="KW-1185">Reference proteome</keyword>
<proteinExistence type="predicted"/>